<gene>
    <name evidence="1" type="ORF">F5891DRAFT_1247477</name>
</gene>
<name>A0AAD4DYC6_9AGAM</name>
<dbReference type="Proteomes" id="UP001195769">
    <property type="component" value="Unassembled WGS sequence"/>
</dbReference>
<reference evidence="1" key="1">
    <citation type="journal article" date="2020" name="New Phytol.">
        <title>Comparative genomics reveals dynamic genome evolution in host specialist ectomycorrhizal fungi.</title>
        <authorList>
            <person name="Lofgren L.A."/>
            <person name="Nguyen N.H."/>
            <person name="Vilgalys R."/>
            <person name="Ruytinx J."/>
            <person name="Liao H.L."/>
            <person name="Branco S."/>
            <person name="Kuo A."/>
            <person name="LaButti K."/>
            <person name="Lipzen A."/>
            <person name="Andreopoulos W."/>
            <person name="Pangilinan J."/>
            <person name="Riley R."/>
            <person name="Hundley H."/>
            <person name="Na H."/>
            <person name="Barry K."/>
            <person name="Grigoriev I.V."/>
            <person name="Stajich J.E."/>
            <person name="Kennedy P.G."/>
        </authorList>
    </citation>
    <scope>NUCLEOTIDE SEQUENCE</scope>
    <source>
        <strain evidence="1">FC203</strain>
    </source>
</reference>
<organism evidence="1 2">
    <name type="scientific">Suillus fuscotomentosus</name>
    <dbReference type="NCBI Taxonomy" id="1912939"/>
    <lineage>
        <taxon>Eukaryota</taxon>
        <taxon>Fungi</taxon>
        <taxon>Dikarya</taxon>
        <taxon>Basidiomycota</taxon>
        <taxon>Agaricomycotina</taxon>
        <taxon>Agaricomycetes</taxon>
        <taxon>Agaricomycetidae</taxon>
        <taxon>Boletales</taxon>
        <taxon>Suillineae</taxon>
        <taxon>Suillaceae</taxon>
        <taxon>Suillus</taxon>
    </lineage>
</organism>
<evidence type="ECO:0000313" key="1">
    <source>
        <dbReference type="EMBL" id="KAG1896376.1"/>
    </source>
</evidence>
<dbReference type="RefSeq" id="XP_041221952.1">
    <property type="nucleotide sequence ID" value="XM_041369837.1"/>
</dbReference>
<accession>A0AAD4DYC6</accession>
<dbReference type="AlphaFoldDB" id="A0AAD4DYC6"/>
<dbReference type="GeneID" id="64664135"/>
<proteinExistence type="predicted"/>
<evidence type="ECO:0000313" key="2">
    <source>
        <dbReference type="Proteomes" id="UP001195769"/>
    </source>
</evidence>
<keyword evidence="2" id="KW-1185">Reference proteome</keyword>
<protein>
    <submittedName>
        <fullName evidence="1">Uncharacterized protein</fullName>
    </submittedName>
</protein>
<comment type="caution">
    <text evidence="1">The sequence shown here is derived from an EMBL/GenBank/DDBJ whole genome shotgun (WGS) entry which is preliminary data.</text>
</comment>
<sequence>MPFPFKLIQGFRKIVAIHLKRPENQGCTQCNSTTAGHEGNTSIPADLSNFVPASMLSSNSSPMHPIIAGSKPGVENFPPSSPFTAYPWGASPAREASDIAQVALPLIQAFTDVISLVGAPMNTAIGGLLGILQVINVSHYRMLRCFWISRAITEIQSEQGGLGPLDIATLLTILPFVQRLTCPGSS</sequence>
<dbReference type="EMBL" id="JABBWK010000056">
    <property type="protein sequence ID" value="KAG1896376.1"/>
    <property type="molecule type" value="Genomic_DNA"/>
</dbReference>